<dbReference type="AlphaFoldDB" id="A0AAD5XDZ7"/>
<gene>
    <name evidence="7" type="ORF">HK100_002246</name>
</gene>
<evidence type="ECO:0000256" key="4">
    <source>
        <dbReference type="SAM" id="Coils"/>
    </source>
</evidence>
<feature type="region of interest" description="Disordered" evidence="5">
    <location>
        <begin position="456"/>
        <end position="494"/>
    </location>
</feature>
<feature type="compositionally biased region" description="Basic and acidic residues" evidence="5">
    <location>
        <begin position="372"/>
        <end position="385"/>
    </location>
</feature>
<dbReference type="GO" id="GO:0005634">
    <property type="term" value="C:nucleus"/>
    <property type="evidence" value="ECO:0007669"/>
    <property type="project" value="UniProtKB-SubCell"/>
</dbReference>
<dbReference type="Proteomes" id="UP001211907">
    <property type="component" value="Unassembled WGS sequence"/>
</dbReference>
<feature type="coiled-coil region" evidence="4">
    <location>
        <begin position="5"/>
        <end position="39"/>
    </location>
</feature>
<reference evidence="7" key="1">
    <citation type="submission" date="2020-05" db="EMBL/GenBank/DDBJ databases">
        <title>Phylogenomic resolution of chytrid fungi.</title>
        <authorList>
            <person name="Stajich J.E."/>
            <person name="Amses K."/>
            <person name="Simmons R."/>
            <person name="Seto K."/>
            <person name="Myers J."/>
            <person name="Bonds A."/>
            <person name="Quandt C.A."/>
            <person name="Barry K."/>
            <person name="Liu P."/>
            <person name="Grigoriev I."/>
            <person name="Longcore J.E."/>
            <person name="James T.Y."/>
        </authorList>
    </citation>
    <scope>NUCLEOTIDE SEQUENCE</scope>
    <source>
        <strain evidence="7">JEL0513</strain>
    </source>
</reference>
<comment type="caution">
    <text evidence="7">The sequence shown here is derived from an EMBL/GenBank/DDBJ whole genome shotgun (WGS) entry which is preliminary data.</text>
</comment>
<dbReference type="PANTHER" id="PTHR15107">
    <property type="entry name" value="RETINOBLASTOMA BINDING PROTEIN 8"/>
    <property type="match status" value="1"/>
</dbReference>
<evidence type="ECO:0000259" key="6">
    <source>
        <dbReference type="Pfam" id="PF08573"/>
    </source>
</evidence>
<evidence type="ECO:0000256" key="5">
    <source>
        <dbReference type="SAM" id="MobiDB-lite"/>
    </source>
</evidence>
<dbReference type="InterPro" id="IPR033316">
    <property type="entry name" value="RBBP8-like"/>
</dbReference>
<dbReference type="InterPro" id="IPR013882">
    <property type="entry name" value="Ctp1_C"/>
</dbReference>
<evidence type="ECO:0000256" key="3">
    <source>
        <dbReference type="ARBA" id="ARBA00023242"/>
    </source>
</evidence>
<feature type="compositionally biased region" description="Polar residues" evidence="5">
    <location>
        <begin position="327"/>
        <end position="340"/>
    </location>
</feature>
<keyword evidence="8" id="KW-1185">Reference proteome</keyword>
<evidence type="ECO:0000256" key="2">
    <source>
        <dbReference type="ARBA" id="ARBA00022763"/>
    </source>
</evidence>
<name>A0AAD5XDZ7_9FUNG</name>
<dbReference type="GO" id="GO:0010792">
    <property type="term" value="P:DNA double-strand break processing involved in repair via single-strand annealing"/>
    <property type="evidence" value="ECO:0007669"/>
    <property type="project" value="TreeGrafter"/>
</dbReference>
<feature type="region of interest" description="Disordered" evidence="5">
    <location>
        <begin position="557"/>
        <end position="584"/>
    </location>
</feature>
<evidence type="ECO:0000256" key="1">
    <source>
        <dbReference type="ARBA" id="ARBA00004123"/>
    </source>
</evidence>
<feature type="region of interest" description="Disordered" evidence="5">
    <location>
        <begin position="324"/>
        <end position="351"/>
    </location>
</feature>
<evidence type="ECO:0000313" key="8">
    <source>
        <dbReference type="Proteomes" id="UP001211907"/>
    </source>
</evidence>
<keyword evidence="3" id="KW-0539">Nucleus</keyword>
<dbReference type="EMBL" id="JADGJH010001518">
    <property type="protein sequence ID" value="KAJ3112671.1"/>
    <property type="molecule type" value="Genomic_DNA"/>
</dbReference>
<organism evidence="7 8">
    <name type="scientific">Physocladia obscura</name>
    <dbReference type="NCBI Taxonomy" id="109957"/>
    <lineage>
        <taxon>Eukaryota</taxon>
        <taxon>Fungi</taxon>
        <taxon>Fungi incertae sedis</taxon>
        <taxon>Chytridiomycota</taxon>
        <taxon>Chytridiomycota incertae sedis</taxon>
        <taxon>Chytridiomycetes</taxon>
        <taxon>Chytridiales</taxon>
        <taxon>Chytriomycetaceae</taxon>
        <taxon>Physocladia</taxon>
    </lineage>
</organism>
<accession>A0AAD5XDZ7</accession>
<feature type="compositionally biased region" description="Low complexity" evidence="5">
    <location>
        <begin position="341"/>
        <end position="351"/>
    </location>
</feature>
<feature type="region of interest" description="Disordered" evidence="5">
    <location>
        <begin position="368"/>
        <end position="394"/>
    </location>
</feature>
<evidence type="ECO:0000313" key="7">
    <source>
        <dbReference type="EMBL" id="KAJ3112671.1"/>
    </source>
</evidence>
<feature type="compositionally biased region" description="Low complexity" evidence="5">
    <location>
        <begin position="456"/>
        <end position="481"/>
    </location>
</feature>
<feature type="region of interest" description="Disordered" evidence="5">
    <location>
        <begin position="521"/>
        <end position="543"/>
    </location>
</feature>
<dbReference type="GO" id="GO:0003684">
    <property type="term" value="F:damaged DNA binding"/>
    <property type="evidence" value="ECO:0007669"/>
    <property type="project" value="TreeGrafter"/>
</dbReference>
<dbReference type="Pfam" id="PF08573">
    <property type="entry name" value="SAE2"/>
    <property type="match status" value="1"/>
</dbReference>
<sequence length="584" mass="64408">MVRREQTVLARLSEAQDENTALQAELQRTRNEAAAAATSHSMLLADSNAKLSQAVKKLHTLLSSSDPMPPLPDSNNITAEQQSINVIVAKNESLRIKLAESDHKRAIEAASYSSIVAGLQKENEILAKRINHVERRWLEDVVSVVQRRQQEKIGRGGDFNDDVSNVDGNLDSRQFQDDANLKVVGMQTVVAQPADFIVALPPIKRSIEADETRIQQDLSKKLKMHNNNDRDSLIPHRLALSDCEPISHQTLKEKQLLPVQGDIPMENGENDENNDDEKILRPQASLIEYDADQNSFSSSPPAILSKHTAELLNLRLPTLKSGGKALASNTASKTNAPGSNTGTTAKPKMATTAPKIYQQQQLVTFVSDSENENSKNEPEKNKDSSSESEEEDKLFHDNETLEHHSQEYSSLSPPPILLSKINAEPLQFKIPTASKSSISKPKTPATKKVAVVAVGVSSSSSSKNNGNISSKSKSATTTPTYKHQEGAQRNKVERRKMHGTTCPCCNDFYEAVGNVPPILELGQKLPQGHDDGDNDGGSVAHLQKVSRHRTRFLKPETPEGFWDVGFPSTQEVEERNQRSKEKRK</sequence>
<dbReference type="PANTHER" id="PTHR15107:SF0">
    <property type="entry name" value="DNA ENDONUCLEASE ACTIVATOR CTP1 C-TERMINAL DOMAIN-CONTAINING PROTEIN"/>
    <property type="match status" value="1"/>
</dbReference>
<feature type="compositionally biased region" description="Basic and acidic residues" evidence="5">
    <location>
        <begin position="482"/>
        <end position="491"/>
    </location>
</feature>
<proteinExistence type="predicted"/>
<keyword evidence="4" id="KW-0175">Coiled coil</keyword>
<feature type="compositionally biased region" description="Basic and acidic residues" evidence="5">
    <location>
        <begin position="572"/>
        <end position="584"/>
    </location>
</feature>
<keyword evidence="2" id="KW-0227">DNA damage</keyword>
<feature type="domain" description="DNA endonuclease activator Ctp1 C-terminal" evidence="6">
    <location>
        <begin position="489"/>
        <end position="571"/>
    </location>
</feature>
<protein>
    <recommendedName>
        <fullName evidence="6">DNA endonuclease activator Ctp1 C-terminal domain-containing protein</fullName>
    </recommendedName>
</protein>
<comment type="subcellular location">
    <subcellularLocation>
        <location evidence="1">Nucleus</location>
    </subcellularLocation>
</comment>